<dbReference type="EMBL" id="FQVN01000018">
    <property type="protein sequence ID" value="SHG99561.1"/>
    <property type="molecule type" value="Genomic_DNA"/>
</dbReference>
<evidence type="ECO:0000313" key="2">
    <source>
        <dbReference type="Proteomes" id="UP000184501"/>
    </source>
</evidence>
<organism evidence="1 2">
    <name type="scientific">Streptoalloteichus hindustanus</name>
    <dbReference type="NCBI Taxonomy" id="2017"/>
    <lineage>
        <taxon>Bacteria</taxon>
        <taxon>Bacillati</taxon>
        <taxon>Actinomycetota</taxon>
        <taxon>Actinomycetes</taxon>
        <taxon>Pseudonocardiales</taxon>
        <taxon>Pseudonocardiaceae</taxon>
        <taxon>Streptoalloteichus</taxon>
    </lineage>
</organism>
<evidence type="ECO:0000313" key="1">
    <source>
        <dbReference type="EMBL" id="SHG99561.1"/>
    </source>
</evidence>
<dbReference type="STRING" id="2017.SAMN05444320_11812"/>
<keyword evidence="2" id="KW-1185">Reference proteome</keyword>
<reference evidence="1 2" key="1">
    <citation type="submission" date="2016-11" db="EMBL/GenBank/DDBJ databases">
        <authorList>
            <person name="Jaros S."/>
            <person name="Januszkiewicz K."/>
            <person name="Wedrychowicz H."/>
        </authorList>
    </citation>
    <scope>NUCLEOTIDE SEQUENCE [LARGE SCALE GENOMIC DNA]</scope>
    <source>
        <strain evidence="1 2">DSM 44523</strain>
    </source>
</reference>
<sequence>MNATDQAAISAFPELAHLIALRNGGWRFLPPVVRDGRPVEVDGFREWPGGDRDMIGVRSPSEVLGLRVTGDEPPGLVWEHTGSLAEVVRALLTLPPPGTRTAPRLVVAAGPPLWTPDLAFGPPS</sequence>
<proteinExistence type="predicted"/>
<accession>A0A1M5PCM2</accession>
<gene>
    <name evidence="1" type="ORF">SAMN05444320_11812</name>
</gene>
<dbReference type="RefSeq" id="WP_073489863.1">
    <property type="nucleotide sequence ID" value="NZ_FQVN01000018.1"/>
</dbReference>
<dbReference type="Proteomes" id="UP000184501">
    <property type="component" value="Unassembled WGS sequence"/>
</dbReference>
<name>A0A1M5PCM2_STRHI</name>
<protein>
    <submittedName>
        <fullName evidence="1">Uncharacterized protein</fullName>
    </submittedName>
</protein>
<dbReference type="AlphaFoldDB" id="A0A1M5PCM2"/>
<dbReference type="OrthoDB" id="3693098at2"/>